<protein>
    <recommendedName>
        <fullName evidence="9">Potassium-transporting ATPase potassium-binding subunit</fullName>
    </recommendedName>
    <alternativeName>
        <fullName evidence="9">ATP phosphohydrolase [potassium-transporting] A chain</fullName>
    </alternativeName>
    <alternativeName>
        <fullName evidence="9">Potassium-binding and translocating subunit A</fullName>
    </alternativeName>
    <alternativeName>
        <fullName evidence="9">Potassium-translocating ATPase A chain</fullName>
    </alternativeName>
</protein>
<dbReference type="GO" id="GO:0008556">
    <property type="term" value="F:P-type potassium transmembrane transporter activity"/>
    <property type="evidence" value="ECO:0007669"/>
    <property type="project" value="InterPro"/>
</dbReference>
<evidence type="ECO:0000313" key="11">
    <source>
        <dbReference type="Proteomes" id="UP000585272"/>
    </source>
</evidence>
<feature type="transmembrane region" description="Helical" evidence="9">
    <location>
        <begin position="285"/>
        <end position="305"/>
    </location>
</feature>
<evidence type="ECO:0000256" key="3">
    <source>
        <dbReference type="ARBA" id="ARBA00022538"/>
    </source>
</evidence>
<dbReference type="InterPro" id="IPR004623">
    <property type="entry name" value="KdpA"/>
</dbReference>
<reference evidence="10 11" key="1">
    <citation type="submission" date="2020-08" db="EMBL/GenBank/DDBJ databases">
        <title>Genomic Encyclopedia of Archaeal and Bacterial Type Strains, Phase II (KMG-II): from individual species to whole genera.</title>
        <authorList>
            <person name="Goeker M."/>
        </authorList>
    </citation>
    <scope>NUCLEOTIDE SEQUENCE [LARGE SCALE GENOMIC DNA]</scope>
    <source>
        <strain evidence="10 11">DSM 23288</strain>
    </source>
</reference>
<dbReference type="PIRSF" id="PIRSF001294">
    <property type="entry name" value="K_ATPaseA"/>
    <property type="match status" value="1"/>
</dbReference>
<feature type="transmembrane region" description="Helical" evidence="9">
    <location>
        <begin position="177"/>
        <end position="199"/>
    </location>
</feature>
<keyword evidence="8 9" id="KW-0472">Membrane</keyword>
<name>A0A840IJ61_9ACTN</name>
<gene>
    <name evidence="9" type="primary">kdpA</name>
    <name evidence="10" type="ORF">BDZ31_004671</name>
</gene>
<proteinExistence type="inferred from homology"/>
<evidence type="ECO:0000256" key="9">
    <source>
        <dbReference type="HAMAP-Rule" id="MF_00275"/>
    </source>
</evidence>
<keyword evidence="2 9" id="KW-1003">Cell membrane</keyword>
<dbReference type="RefSeq" id="WP_183345635.1">
    <property type="nucleotide sequence ID" value="NZ_JACHNU010000010.1"/>
</dbReference>
<feature type="transmembrane region" description="Helical" evidence="9">
    <location>
        <begin position="6"/>
        <end position="27"/>
    </location>
</feature>
<evidence type="ECO:0000256" key="1">
    <source>
        <dbReference type="ARBA" id="ARBA00022448"/>
    </source>
</evidence>
<feature type="transmembrane region" description="Helical" evidence="9">
    <location>
        <begin position="137"/>
        <end position="156"/>
    </location>
</feature>
<feature type="transmembrane region" description="Helical" evidence="9">
    <location>
        <begin position="545"/>
        <end position="569"/>
    </location>
</feature>
<comment type="function">
    <text evidence="9">Part of the high-affinity ATP-driven potassium transport (or Kdp) system, which catalyzes the hydrolysis of ATP coupled with the electrogenic transport of potassium into the cytoplasm. This subunit binds the extracellular potassium ions and delivers the ions to the membrane domain of KdpB through an intramembrane tunnel.</text>
</comment>
<accession>A0A840IJ61</accession>
<dbReference type="Proteomes" id="UP000585272">
    <property type="component" value="Unassembled WGS sequence"/>
</dbReference>
<dbReference type="NCBIfam" id="TIGR00680">
    <property type="entry name" value="kdpA"/>
    <property type="match status" value="1"/>
</dbReference>
<feature type="transmembrane region" description="Helical" evidence="9">
    <location>
        <begin position="421"/>
        <end position="440"/>
    </location>
</feature>
<dbReference type="Pfam" id="PF03814">
    <property type="entry name" value="KdpA"/>
    <property type="match status" value="1"/>
</dbReference>
<evidence type="ECO:0000256" key="6">
    <source>
        <dbReference type="ARBA" id="ARBA00022989"/>
    </source>
</evidence>
<keyword evidence="1 9" id="KW-0813">Transport</keyword>
<feature type="transmembrane region" description="Helical" evidence="9">
    <location>
        <begin position="253"/>
        <end position="273"/>
    </location>
</feature>
<keyword evidence="11" id="KW-1185">Reference proteome</keyword>
<dbReference type="EMBL" id="JACHNU010000010">
    <property type="protein sequence ID" value="MBB4665052.1"/>
    <property type="molecule type" value="Genomic_DNA"/>
</dbReference>
<feature type="transmembrane region" description="Helical" evidence="9">
    <location>
        <begin position="336"/>
        <end position="354"/>
    </location>
</feature>
<evidence type="ECO:0000256" key="8">
    <source>
        <dbReference type="ARBA" id="ARBA00023136"/>
    </source>
</evidence>
<keyword evidence="6 9" id="KW-1133">Transmembrane helix</keyword>
<organism evidence="10 11">
    <name type="scientific">Conexibacter arvalis</name>
    <dbReference type="NCBI Taxonomy" id="912552"/>
    <lineage>
        <taxon>Bacteria</taxon>
        <taxon>Bacillati</taxon>
        <taxon>Actinomycetota</taxon>
        <taxon>Thermoleophilia</taxon>
        <taxon>Solirubrobacterales</taxon>
        <taxon>Conexibacteraceae</taxon>
        <taxon>Conexibacter</taxon>
    </lineage>
</organism>
<feature type="transmembrane region" description="Helical" evidence="9">
    <location>
        <begin position="374"/>
        <end position="401"/>
    </location>
</feature>
<comment type="caution">
    <text evidence="10">The sequence shown here is derived from an EMBL/GenBank/DDBJ whole genome shotgun (WGS) entry which is preliminary data.</text>
</comment>
<evidence type="ECO:0000313" key="10">
    <source>
        <dbReference type="EMBL" id="MBB4665052.1"/>
    </source>
</evidence>
<keyword evidence="5 9" id="KW-0630">Potassium</keyword>
<dbReference type="PANTHER" id="PTHR30607">
    <property type="entry name" value="POTASSIUM-TRANSPORTING ATPASE A CHAIN"/>
    <property type="match status" value="1"/>
</dbReference>
<keyword evidence="3 9" id="KW-0633">Potassium transport</keyword>
<sequence>MTTAQGWLQVGLFCALLTALTPLLGAYMHKVFRGDAILASSAGRVERGFYRILRVDPGEEQDWKAYARSVLVVSLGSWLLLYLILRTQGIHPFNPAGFSSGPADLSFNTASSFVSNTNWQFYAGETTLSNFSQMAGLAVQNFVSAAVGIAVAIAVIRGFSNRSLSTLGCFWVDFTRALLYVLLPIAFALALLFVSQGVVQSLAPARAFTSLEGAEQAIALGPVASQEAIKLLGTNGGGFFNVNSAMPFENPSGLVNVVQMLAILAIPAGLTATFGRMVGNRRQGWMIYGAMFAFFAAAVAIVYAAEAHGSPAQHLAGIAGGNLEGKETRFGMPGTSLFAVVTTVASCGAVNAAMESLTGIGGAIPMANMMTGEVIFGGVGSGLYSMLMFVILAVFVAGLMVGRTPELLGKKIGAREVKLTMIGTLAAPLLALVATAAAIASGHGLRSIHNGGPQGFSETLYAYVSQANNNGSAFAGYTGFVQPNAPGNAGAFGLTFADLLGGGAMLAGRFLPLVAVLAIAGALAGRTAHPDGPGTLRTDTATFGALTIGTILLVALLTFVPALLLGPVVQGLTDRMFR</sequence>
<comment type="subunit">
    <text evidence="9">The system is composed of three essential subunits: KdpA, KdpB and KdpC.</text>
</comment>
<feature type="transmembrane region" description="Helical" evidence="9">
    <location>
        <begin position="506"/>
        <end position="525"/>
    </location>
</feature>
<keyword evidence="7 9" id="KW-0406">Ion transport</keyword>
<dbReference type="GO" id="GO:0005886">
    <property type="term" value="C:plasma membrane"/>
    <property type="evidence" value="ECO:0007669"/>
    <property type="project" value="UniProtKB-SubCell"/>
</dbReference>
<evidence type="ECO:0000256" key="4">
    <source>
        <dbReference type="ARBA" id="ARBA00022692"/>
    </source>
</evidence>
<dbReference type="AlphaFoldDB" id="A0A840IJ61"/>
<comment type="similarity">
    <text evidence="9">Belongs to the KdpA family.</text>
</comment>
<dbReference type="GO" id="GO:0030955">
    <property type="term" value="F:potassium ion binding"/>
    <property type="evidence" value="ECO:0007669"/>
    <property type="project" value="UniProtKB-UniRule"/>
</dbReference>
<dbReference type="HAMAP" id="MF_00275">
    <property type="entry name" value="KdpA"/>
    <property type="match status" value="1"/>
</dbReference>
<evidence type="ECO:0000256" key="5">
    <source>
        <dbReference type="ARBA" id="ARBA00022958"/>
    </source>
</evidence>
<dbReference type="PANTHER" id="PTHR30607:SF2">
    <property type="entry name" value="POTASSIUM-TRANSPORTING ATPASE POTASSIUM-BINDING SUBUNIT"/>
    <property type="match status" value="1"/>
</dbReference>
<comment type="subcellular location">
    <subcellularLocation>
        <location evidence="9">Cell membrane</location>
        <topology evidence="9">Multi-pass membrane protein</topology>
    </subcellularLocation>
</comment>
<evidence type="ECO:0000256" key="7">
    <source>
        <dbReference type="ARBA" id="ARBA00023065"/>
    </source>
</evidence>
<feature type="transmembrane region" description="Helical" evidence="9">
    <location>
        <begin position="65"/>
        <end position="85"/>
    </location>
</feature>
<keyword evidence="4 9" id="KW-0812">Transmembrane</keyword>
<evidence type="ECO:0000256" key="2">
    <source>
        <dbReference type="ARBA" id="ARBA00022475"/>
    </source>
</evidence>